<dbReference type="Proteomes" id="UP000596074">
    <property type="component" value="Chromosome"/>
</dbReference>
<organism evidence="1 2">
    <name type="scientific">Venatoribacter cucullus</name>
    <dbReference type="NCBI Taxonomy" id="2661630"/>
    <lineage>
        <taxon>Bacteria</taxon>
        <taxon>Pseudomonadati</taxon>
        <taxon>Pseudomonadota</taxon>
        <taxon>Gammaproteobacteria</taxon>
        <taxon>Oceanospirillales</taxon>
        <taxon>Oceanospirillaceae</taxon>
        <taxon>Venatoribacter</taxon>
    </lineage>
</organism>
<dbReference type="KEGG" id="vcw:GJQ55_07380"/>
<accession>A0A9X7UWF9</accession>
<gene>
    <name evidence="1" type="ORF">GJQ55_07380</name>
</gene>
<proteinExistence type="predicted"/>
<name>A0A9X7UWF9_9GAMM</name>
<protein>
    <submittedName>
        <fullName evidence="1">Uncharacterized protein</fullName>
    </submittedName>
</protein>
<dbReference type="EMBL" id="CP046056">
    <property type="protein sequence ID" value="QQD24307.1"/>
    <property type="molecule type" value="Genomic_DNA"/>
</dbReference>
<evidence type="ECO:0000313" key="2">
    <source>
        <dbReference type="Proteomes" id="UP000596074"/>
    </source>
</evidence>
<dbReference type="AlphaFoldDB" id="A0A9X7UWF9"/>
<reference evidence="1 2" key="1">
    <citation type="submission" date="2019-11" db="EMBL/GenBank/DDBJ databases">
        <title>Venatorbacter sp. nov. a predator of Campylobacter and other Gram-negative bacteria.</title>
        <authorList>
            <person name="Saeedi A."/>
            <person name="Cummings N.J."/>
            <person name="Connerton I.F."/>
            <person name="Connerton P.L."/>
        </authorList>
    </citation>
    <scope>NUCLEOTIDE SEQUENCE [LARGE SCALE GENOMIC DNA]</scope>
    <source>
        <strain evidence="1">XL5</strain>
    </source>
</reference>
<keyword evidence="2" id="KW-1185">Reference proteome</keyword>
<sequence length="184" mass="20987">MNDGKLIKRFYSPDSAVAQLIEDAVQIWPHGYCEHTTSYQSESDGCWFIEISPQRDSESTRSVIDAYMHIGCGFSYVCIDDQDIKSWLSNGSQFRVVTIQGGHKELAFNLWGVLQNTINTYKSHGLYVKGVILTIMGKEIPLDEIDLYVSIVQGFEVDIIPNTCFFFDDQEHDTWLKLHLALHS</sequence>
<dbReference type="RefSeq" id="WP_228344349.1">
    <property type="nucleotide sequence ID" value="NZ_CP046056.1"/>
</dbReference>
<evidence type="ECO:0000313" key="1">
    <source>
        <dbReference type="EMBL" id="QQD24307.1"/>
    </source>
</evidence>